<sequence>MAFSTPILAISSSCLDFSLSKNDDWFLAVVCFQKPS</sequence>
<name>A0A4P5ZRF9_PLAAG</name>
<evidence type="ECO:0000313" key="1">
    <source>
        <dbReference type="EMBL" id="GDZ95952.1"/>
    </source>
</evidence>
<proteinExistence type="predicted"/>
<comment type="caution">
    <text evidence="1">The sequence shown here is derived from an EMBL/GenBank/DDBJ whole genome shotgun (WGS) entry which is preliminary data.</text>
</comment>
<protein>
    <submittedName>
        <fullName evidence="1">Uncharacterized protein</fullName>
    </submittedName>
</protein>
<organism evidence="1 2">
    <name type="scientific">Planktothrix agardhii CCAP 1459/11A</name>
    <dbReference type="NCBI Taxonomy" id="282420"/>
    <lineage>
        <taxon>Bacteria</taxon>
        <taxon>Bacillati</taxon>
        <taxon>Cyanobacteriota</taxon>
        <taxon>Cyanophyceae</taxon>
        <taxon>Oscillatoriophycideae</taxon>
        <taxon>Oscillatoriales</taxon>
        <taxon>Microcoleaceae</taxon>
        <taxon>Planktothrix</taxon>
    </lineage>
</organism>
<accession>A0A4P5ZRF9</accession>
<reference evidence="2" key="1">
    <citation type="submission" date="2019-02" db="EMBL/GenBank/DDBJ databases">
        <title>Draft genome sequence of Planktothrix agardhii NIES-905.</title>
        <authorList>
            <person name="Yamaguchi H."/>
            <person name="Suzuki S."/>
            <person name="Kawachi M."/>
        </authorList>
    </citation>
    <scope>NUCLEOTIDE SEQUENCE [LARGE SCALE GENOMIC DNA]</scope>
    <source>
        <strain evidence="2">CCAP 1459/11A</strain>
    </source>
</reference>
<dbReference type="EMBL" id="BJCD01000070">
    <property type="protein sequence ID" value="GDZ95952.1"/>
    <property type="molecule type" value="Genomic_DNA"/>
</dbReference>
<dbReference type="AlphaFoldDB" id="A0A4P5ZRF9"/>
<gene>
    <name evidence="1" type="ORF">PA905_43830</name>
</gene>
<evidence type="ECO:0000313" key="2">
    <source>
        <dbReference type="Proteomes" id="UP000299794"/>
    </source>
</evidence>
<dbReference type="Proteomes" id="UP000299794">
    <property type="component" value="Unassembled WGS sequence"/>
</dbReference>